<dbReference type="RefSeq" id="WP_183720983.1">
    <property type="nucleotide sequence ID" value="NZ_JACHGO010000007.1"/>
</dbReference>
<comment type="caution">
    <text evidence="9">The sequence shown here is derived from an EMBL/GenBank/DDBJ whole genome shotgun (WGS) entry which is preliminary data.</text>
</comment>
<evidence type="ECO:0000256" key="2">
    <source>
        <dbReference type="ARBA" id="ARBA00023224"/>
    </source>
</evidence>
<evidence type="ECO:0000256" key="4">
    <source>
        <dbReference type="PROSITE-ProRule" id="PRU00284"/>
    </source>
</evidence>
<dbReference type="InterPro" id="IPR024478">
    <property type="entry name" value="HlyB_4HB_MCP"/>
</dbReference>
<gene>
    <name evidence="9" type="ORF">HNQ38_002408</name>
</gene>
<dbReference type="Proteomes" id="UP000539075">
    <property type="component" value="Unassembled WGS sequence"/>
</dbReference>
<dbReference type="CDD" id="cd06225">
    <property type="entry name" value="HAMP"/>
    <property type="match status" value="1"/>
</dbReference>
<keyword evidence="2 4" id="KW-0807">Transducer</keyword>
<protein>
    <submittedName>
        <fullName evidence="9">Methyl-accepting chemotaxis protein</fullName>
    </submittedName>
</protein>
<feature type="coiled-coil region" evidence="5">
    <location>
        <begin position="248"/>
        <end position="284"/>
    </location>
</feature>
<accession>A0A7W8C4I3</accession>
<evidence type="ECO:0000259" key="8">
    <source>
        <dbReference type="PROSITE" id="PS50885"/>
    </source>
</evidence>
<dbReference type="PANTHER" id="PTHR32089:SF112">
    <property type="entry name" value="LYSOZYME-LIKE PROTEIN-RELATED"/>
    <property type="match status" value="1"/>
</dbReference>
<keyword evidence="6" id="KW-0812">Transmembrane</keyword>
<dbReference type="GO" id="GO:0007165">
    <property type="term" value="P:signal transduction"/>
    <property type="evidence" value="ECO:0007669"/>
    <property type="project" value="UniProtKB-KW"/>
</dbReference>
<dbReference type="PANTHER" id="PTHR32089">
    <property type="entry name" value="METHYL-ACCEPTING CHEMOTAXIS PROTEIN MCPB"/>
    <property type="match status" value="1"/>
</dbReference>
<dbReference type="SMART" id="SM00283">
    <property type="entry name" value="MA"/>
    <property type="match status" value="1"/>
</dbReference>
<dbReference type="InterPro" id="IPR004089">
    <property type="entry name" value="MCPsignal_dom"/>
</dbReference>
<evidence type="ECO:0000313" key="9">
    <source>
        <dbReference type="EMBL" id="MBB5144297.1"/>
    </source>
</evidence>
<name>A0A7W8C4I3_9BACT</name>
<evidence type="ECO:0000256" key="5">
    <source>
        <dbReference type="SAM" id="Coils"/>
    </source>
</evidence>
<dbReference type="AlphaFoldDB" id="A0A7W8C4I3"/>
<dbReference type="SUPFAM" id="SSF58104">
    <property type="entry name" value="Methyl-accepting chemotaxis protein (MCP) signaling domain"/>
    <property type="match status" value="1"/>
</dbReference>
<organism evidence="9 10">
    <name type="scientific">Desulfovibrio intestinalis</name>
    <dbReference type="NCBI Taxonomy" id="58621"/>
    <lineage>
        <taxon>Bacteria</taxon>
        <taxon>Pseudomonadati</taxon>
        <taxon>Thermodesulfobacteriota</taxon>
        <taxon>Desulfovibrionia</taxon>
        <taxon>Desulfovibrionales</taxon>
        <taxon>Desulfovibrionaceae</taxon>
        <taxon>Desulfovibrio</taxon>
    </lineage>
</organism>
<dbReference type="Gene3D" id="1.10.287.950">
    <property type="entry name" value="Methyl-accepting chemotaxis protein"/>
    <property type="match status" value="1"/>
</dbReference>
<keyword evidence="5" id="KW-0175">Coiled coil</keyword>
<reference evidence="9 10" key="1">
    <citation type="submission" date="2020-08" db="EMBL/GenBank/DDBJ databases">
        <title>Genomic Encyclopedia of Type Strains, Phase IV (KMG-IV): sequencing the most valuable type-strain genomes for metagenomic binning, comparative biology and taxonomic classification.</title>
        <authorList>
            <person name="Goeker M."/>
        </authorList>
    </citation>
    <scope>NUCLEOTIDE SEQUENCE [LARGE SCALE GENOMIC DNA]</scope>
    <source>
        <strain evidence="9 10">DSM 11275</strain>
    </source>
</reference>
<evidence type="ECO:0000256" key="3">
    <source>
        <dbReference type="ARBA" id="ARBA00029447"/>
    </source>
</evidence>
<dbReference type="InterPro" id="IPR003660">
    <property type="entry name" value="HAMP_dom"/>
</dbReference>
<dbReference type="CDD" id="cd11386">
    <property type="entry name" value="MCP_signal"/>
    <property type="match status" value="1"/>
</dbReference>
<keyword evidence="6" id="KW-0472">Membrane</keyword>
<feature type="domain" description="Methyl-accepting transducer" evidence="7">
    <location>
        <begin position="310"/>
        <end position="546"/>
    </location>
</feature>
<comment type="similarity">
    <text evidence="3">Belongs to the methyl-accepting chemotaxis (MCP) protein family.</text>
</comment>
<feature type="transmembrane region" description="Helical" evidence="6">
    <location>
        <begin position="13"/>
        <end position="32"/>
    </location>
</feature>
<evidence type="ECO:0000256" key="1">
    <source>
        <dbReference type="ARBA" id="ARBA00004370"/>
    </source>
</evidence>
<dbReference type="Pfam" id="PF12729">
    <property type="entry name" value="4HB_MCP_1"/>
    <property type="match status" value="1"/>
</dbReference>
<dbReference type="Pfam" id="PF00672">
    <property type="entry name" value="HAMP"/>
    <property type="match status" value="1"/>
</dbReference>
<dbReference type="FunFam" id="1.10.287.950:FF:000001">
    <property type="entry name" value="Methyl-accepting chemotaxis sensory transducer"/>
    <property type="match status" value="1"/>
</dbReference>
<evidence type="ECO:0000313" key="10">
    <source>
        <dbReference type="Proteomes" id="UP000539075"/>
    </source>
</evidence>
<proteinExistence type="inferred from homology"/>
<sequence length="583" mass="62832">MNFFSNLKVGTKISTMILLLLLFMAAIAFWGIRQVNLVSDEADNMYAIDLHGLAYAKDADIAMLSAVRALYNSIIFPPDIRPRYVQNYTKFTAQATDTLKKLEPLIVEEKTRSLLKNLQQGFSVMDSGYKELIEKAKDTPLEILLDDLVKMRGQVDTVEGMMGDLGTAMMAEAERRALETTRVYEHGRLYSLILLAVALVLGSLYGVCTKRAIANPLASISGKAAHVAAGDLSQTFDMRRSDEIGQLAAALEQMVANLRQRIAEAEEQSKLAQEQSRLAELATEEAHAAQASAEAGHTAILQTAESIEGVTARLYAATEELSSQIQESTRGTDIQRERVDSSATAMEEMNSTVLEVARNAGVAAGGANLAREHALHGESIVRQSVTAIGEVQSDTRYLKTNMESLGHQAESIGTILTVISDIADQTNLLALNAAIEAARAGEAGRGFAVVADEVRKLAESTMNATKEVGEAISGIQQSARESIEAAERTSTELNDTVILVEKSGESLVEIVQDVAAVADQVRSIAAAAEEQSAASEEITRALDEINRMADEGATAMHMCAQAVLELAEQSDGLKNLVNDLRSK</sequence>
<keyword evidence="10" id="KW-1185">Reference proteome</keyword>
<dbReference type="PROSITE" id="PS50111">
    <property type="entry name" value="CHEMOTAXIS_TRANSDUC_2"/>
    <property type="match status" value="1"/>
</dbReference>
<feature type="domain" description="HAMP" evidence="8">
    <location>
        <begin position="211"/>
        <end position="263"/>
    </location>
</feature>
<dbReference type="Gene3D" id="6.10.340.10">
    <property type="match status" value="1"/>
</dbReference>
<keyword evidence="6" id="KW-1133">Transmembrane helix</keyword>
<evidence type="ECO:0000256" key="6">
    <source>
        <dbReference type="SAM" id="Phobius"/>
    </source>
</evidence>
<dbReference type="GO" id="GO:0016020">
    <property type="term" value="C:membrane"/>
    <property type="evidence" value="ECO:0007669"/>
    <property type="project" value="UniProtKB-SubCell"/>
</dbReference>
<dbReference type="Pfam" id="PF00015">
    <property type="entry name" value="MCPsignal"/>
    <property type="match status" value="1"/>
</dbReference>
<dbReference type="PROSITE" id="PS50885">
    <property type="entry name" value="HAMP"/>
    <property type="match status" value="1"/>
</dbReference>
<dbReference type="SMART" id="SM00304">
    <property type="entry name" value="HAMP"/>
    <property type="match status" value="1"/>
</dbReference>
<dbReference type="GO" id="GO:0006935">
    <property type="term" value="P:chemotaxis"/>
    <property type="evidence" value="ECO:0007669"/>
    <property type="project" value="UniProtKB-ARBA"/>
</dbReference>
<comment type="subcellular location">
    <subcellularLocation>
        <location evidence="1">Membrane</location>
    </subcellularLocation>
</comment>
<evidence type="ECO:0000259" key="7">
    <source>
        <dbReference type="PROSITE" id="PS50111"/>
    </source>
</evidence>
<feature type="transmembrane region" description="Helical" evidence="6">
    <location>
        <begin position="189"/>
        <end position="207"/>
    </location>
</feature>
<dbReference type="EMBL" id="JACHGO010000007">
    <property type="protein sequence ID" value="MBB5144297.1"/>
    <property type="molecule type" value="Genomic_DNA"/>
</dbReference>